<keyword evidence="2" id="KW-1185">Reference proteome</keyword>
<organism evidence="1 2">
    <name type="scientific">Desulfosarcina widdelii</name>
    <dbReference type="NCBI Taxonomy" id="947919"/>
    <lineage>
        <taxon>Bacteria</taxon>
        <taxon>Pseudomonadati</taxon>
        <taxon>Thermodesulfobacteriota</taxon>
        <taxon>Desulfobacteria</taxon>
        <taxon>Desulfobacterales</taxon>
        <taxon>Desulfosarcinaceae</taxon>
        <taxon>Desulfosarcina</taxon>
    </lineage>
</organism>
<accession>A0A5K7Z1B9</accession>
<dbReference type="RefSeq" id="WP_155302401.1">
    <property type="nucleotide sequence ID" value="NZ_AP021875.1"/>
</dbReference>
<reference evidence="1 2" key="1">
    <citation type="submission" date="2019-11" db="EMBL/GenBank/DDBJ databases">
        <title>Comparative genomics of hydrocarbon-degrading Desulfosarcina strains.</title>
        <authorList>
            <person name="Watanabe M."/>
            <person name="Kojima H."/>
            <person name="Fukui M."/>
        </authorList>
    </citation>
    <scope>NUCLEOTIDE SEQUENCE [LARGE SCALE GENOMIC DNA]</scope>
    <source>
        <strain evidence="1 2">PP31</strain>
    </source>
</reference>
<dbReference type="EMBL" id="AP021875">
    <property type="protein sequence ID" value="BBO73281.1"/>
    <property type="molecule type" value="Genomic_DNA"/>
</dbReference>
<dbReference type="Pfam" id="PF13489">
    <property type="entry name" value="Methyltransf_23"/>
    <property type="match status" value="1"/>
</dbReference>
<name>A0A5K7Z1B9_9BACT</name>
<evidence type="ECO:0008006" key="3">
    <source>
        <dbReference type="Google" id="ProtNLM"/>
    </source>
</evidence>
<dbReference type="KEGG" id="dwd:DSCW_06980"/>
<evidence type="ECO:0000313" key="1">
    <source>
        <dbReference type="EMBL" id="BBO73281.1"/>
    </source>
</evidence>
<protein>
    <recommendedName>
        <fullName evidence="3">Methyltransferase type 11</fullName>
    </recommendedName>
</protein>
<dbReference type="Gene3D" id="3.40.50.150">
    <property type="entry name" value="Vaccinia Virus protein VP39"/>
    <property type="match status" value="1"/>
</dbReference>
<dbReference type="Proteomes" id="UP000427769">
    <property type="component" value="Chromosome"/>
</dbReference>
<dbReference type="SUPFAM" id="SSF53335">
    <property type="entry name" value="S-adenosyl-L-methionine-dependent methyltransferases"/>
    <property type="match status" value="1"/>
</dbReference>
<dbReference type="AlphaFoldDB" id="A0A5K7Z1B9"/>
<dbReference type="OrthoDB" id="7342932at2"/>
<proteinExistence type="predicted"/>
<gene>
    <name evidence="1" type="ORF">DSCW_06980</name>
</gene>
<dbReference type="InterPro" id="IPR029063">
    <property type="entry name" value="SAM-dependent_MTases_sf"/>
</dbReference>
<evidence type="ECO:0000313" key="2">
    <source>
        <dbReference type="Proteomes" id="UP000427769"/>
    </source>
</evidence>
<sequence length="232" mass="27806">MTEKNSHFKEKIRGIDYFKEKIEGIEYKYSTEWIQRLETEEHWRLYWNQQKIMQKKIQRNDTVLEIGVGSGFTANYLKSKGYDVKTIDIDSDKNPDIISNIVTYDFKDSYDHILAFEVFEHIPFAEYTQLIKKLSLSCKQHLFLSVPRNEKVWMQFGFTLPFIGTHEFRVTTLRRKVVTPSHFWEVDDGTVSMKRFEDTLRENHFSTIAKEKYFSRLFYALHINRATSRTTR</sequence>